<evidence type="ECO:0000313" key="2">
    <source>
        <dbReference type="Ensembl" id="ENSCCRP00010041406.1"/>
    </source>
</evidence>
<dbReference type="PRINTS" id="PR01270">
    <property type="entry name" value="HDASUPER"/>
</dbReference>
<dbReference type="Ensembl" id="ENSCCRT00010045449.1">
    <property type="protein sequence ID" value="ENSCCRP00010041406.1"/>
    <property type="gene ID" value="ENSCCRG00010017638.1"/>
</dbReference>
<accession>A0A8C1K4R3</accession>
<dbReference type="InterPro" id="IPR023696">
    <property type="entry name" value="Ureohydrolase_dom_sf"/>
</dbReference>
<feature type="domain" description="Histone deacetylase" evidence="1">
    <location>
        <begin position="152"/>
        <end position="443"/>
    </location>
</feature>
<dbReference type="InterPro" id="IPR037138">
    <property type="entry name" value="His_deacetylse_dom_sf"/>
</dbReference>
<dbReference type="InterPro" id="IPR023801">
    <property type="entry name" value="His_deacetylse_dom"/>
</dbReference>
<dbReference type="GO" id="GO:0040029">
    <property type="term" value="P:epigenetic regulation of gene expression"/>
    <property type="evidence" value="ECO:0007669"/>
    <property type="project" value="TreeGrafter"/>
</dbReference>
<sequence length="492" mass="54948">MSHRPLSRSQSAPSFIQHIHTQTVTITHQQQWPQETLQQHTETNAHLQANTQCSCAQAHCKVPFRMVRPTSSVVLRRDRGRARKDLHMRSQSLHEKCLSNHRGVLHNSECCDEQHRVYHRNLAREHSTPDTFNRRHFSSPLALDVRRKQNYTTGTRNEGVTTKYSHNAFECRPATLEELLSVHSEQLLCSYSGFSESSSSIPYRSQTYFDTVLNSSCSAAIMKMSVGSVIELAFRVAEGELRNGFAVVTPPGHHVSHSQTFGFGIFNSVAIAAKQLQERSNVKKILIVDWDVHHGYGTEEIFYTDPSVLYISLHRYDNGSFFHGSGQPTRVGSDGGEGFNVNVAWSGGLSPPMEDAEYLAAFRTVVMPIAHEFSPDVVLVSAGFDATEGHPEDLGGYRVSAECFGFLTRKLMELAEGRVMMVLEGGHNLITLCDALQACVSALVGNEVCPLDEKELVREPCVNAVESLKTVLQVQSENRSVGIVHVYFLWSF</sequence>
<dbReference type="PANTHER" id="PTHR10625">
    <property type="entry name" value="HISTONE DEACETYLASE HDAC1-RELATED"/>
    <property type="match status" value="1"/>
</dbReference>
<reference evidence="2" key="2">
    <citation type="submission" date="2025-09" db="UniProtKB">
        <authorList>
            <consortium name="Ensembl"/>
        </authorList>
    </citation>
    <scope>IDENTIFICATION</scope>
</reference>
<keyword evidence="3" id="KW-1185">Reference proteome</keyword>
<dbReference type="Pfam" id="PF00850">
    <property type="entry name" value="Hist_deacetyl"/>
    <property type="match status" value="1"/>
</dbReference>
<dbReference type="SUPFAM" id="SSF52768">
    <property type="entry name" value="Arginase/deacetylase"/>
    <property type="match status" value="1"/>
</dbReference>
<reference evidence="2" key="1">
    <citation type="submission" date="2025-08" db="UniProtKB">
        <authorList>
            <consortium name="Ensembl"/>
        </authorList>
    </citation>
    <scope>IDENTIFICATION</scope>
</reference>
<proteinExistence type="predicted"/>
<dbReference type="PANTHER" id="PTHR10625:SF42">
    <property type="entry name" value="HISTONE DEACETYLASE 7"/>
    <property type="match status" value="1"/>
</dbReference>
<dbReference type="GO" id="GO:0000118">
    <property type="term" value="C:histone deacetylase complex"/>
    <property type="evidence" value="ECO:0007669"/>
    <property type="project" value="TreeGrafter"/>
</dbReference>
<protein>
    <submittedName>
        <fullName evidence="2">Histone deacetylase 7b</fullName>
    </submittedName>
</protein>
<dbReference type="GO" id="GO:0004407">
    <property type="term" value="F:histone deacetylase activity"/>
    <property type="evidence" value="ECO:0007669"/>
    <property type="project" value="TreeGrafter"/>
</dbReference>
<name>A0A8C1K4R3_CYPCA</name>
<dbReference type="AlphaFoldDB" id="A0A8C1K4R3"/>
<evidence type="ECO:0000259" key="1">
    <source>
        <dbReference type="Pfam" id="PF00850"/>
    </source>
</evidence>
<dbReference type="InterPro" id="IPR000286">
    <property type="entry name" value="HDACs"/>
</dbReference>
<evidence type="ECO:0000313" key="3">
    <source>
        <dbReference type="Proteomes" id="UP000694427"/>
    </source>
</evidence>
<dbReference type="Gene3D" id="3.40.800.20">
    <property type="entry name" value="Histone deacetylase domain"/>
    <property type="match status" value="1"/>
</dbReference>
<organism evidence="2 3">
    <name type="scientific">Cyprinus carpio</name>
    <name type="common">Common carp</name>
    <dbReference type="NCBI Taxonomy" id="7962"/>
    <lineage>
        <taxon>Eukaryota</taxon>
        <taxon>Metazoa</taxon>
        <taxon>Chordata</taxon>
        <taxon>Craniata</taxon>
        <taxon>Vertebrata</taxon>
        <taxon>Euteleostomi</taxon>
        <taxon>Actinopterygii</taxon>
        <taxon>Neopterygii</taxon>
        <taxon>Teleostei</taxon>
        <taxon>Ostariophysi</taxon>
        <taxon>Cypriniformes</taxon>
        <taxon>Cyprinidae</taxon>
        <taxon>Cyprininae</taxon>
        <taxon>Cyprinus</taxon>
    </lineage>
</organism>
<dbReference type="Proteomes" id="UP000694427">
    <property type="component" value="Unplaced"/>
</dbReference>